<dbReference type="RefSeq" id="WP_173763382.1">
    <property type="nucleotide sequence ID" value="NZ_CP048836.1"/>
</dbReference>
<dbReference type="InterPro" id="IPR017941">
    <property type="entry name" value="Rieske_2Fe-2S"/>
</dbReference>
<reference evidence="7 8" key="1">
    <citation type="submission" date="2020-02" db="EMBL/GenBank/DDBJ databases">
        <title>Nitrogenibacter mangrovi gen. nov., sp. nov. isolated from mangrove sediment, a denitrifying betaproteobacterium.</title>
        <authorList>
            <person name="Liao H."/>
            <person name="Tian Y."/>
        </authorList>
    </citation>
    <scope>NUCLEOTIDE SEQUENCE [LARGE SCALE GENOMIC DNA]</scope>
    <source>
        <strain evidence="7 8">M9-3-2</strain>
    </source>
</reference>
<evidence type="ECO:0000313" key="7">
    <source>
        <dbReference type="EMBL" id="QID16216.1"/>
    </source>
</evidence>
<keyword evidence="7" id="KW-0223">Dioxygenase</keyword>
<evidence type="ECO:0000256" key="4">
    <source>
        <dbReference type="ARBA" id="ARBA00023004"/>
    </source>
</evidence>
<dbReference type="InterPro" id="IPR044043">
    <property type="entry name" value="VanA_C_cat"/>
</dbReference>
<dbReference type="SUPFAM" id="SSF55961">
    <property type="entry name" value="Bet v1-like"/>
    <property type="match status" value="1"/>
</dbReference>
<feature type="domain" description="Rieske" evidence="6">
    <location>
        <begin position="12"/>
        <end position="115"/>
    </location>
</feature>
<evidence type="ECO:0000256" key="2">
    <source>
        <dbReference type="ARBA" id="ARBA00022723"/>
    </source>
</evidence>
<organism evidence="7 8">
    <name type="scientific">Nitrogeniibacter mangrovi</name>
    <dbReference type="NCBI Taxonomy" id="2016596"/>
    <lineage>
        <taxon>Bacteria</taxon>
        <taxon>Pseudomonadati</taxon>
        <taxon>Pseudomonadota</taxon>
        <taxon>Betaproteobacteria</taxon>
        <taxon>Rhodocyclales</taxon>
        <taxon>Zoogloeaceae</taxon>
        <taxon>Nitrogeniibacter</taxon>
    </lineage>
</organism>
<evidence type="ECO:0000256" key="1">
    <source>
        <dbReference type="ARBA" id="ARBA00022714"/>
    </source>
</evidence>
<protein>
    <submittedName>
        <fullName evidence="7">Aromatic ring-hydroxylating dioxygenase subunit alpha</fullName>
    </submittedName>
</protein>
<dbReference type="Proteomes" id="UP000501991">
    <property type="component" value="Chromosome"/>
</dbReference>
<dbReference type="Pfam" id="PF00355">
    <property type="entry name" value="Rieske"/>
    <property type="match status" value="1"/>
</dbReference>
<keyword evidence="5" id="KW-0411">Iron-sulfur</keyword>
<evidence type="ECO:0000256" key="5">
    <source>
        <dbReference type="ARBA" id="ARBA00023014"/>
    </source>
</evidence>
<keyword evidence="1" id="KW-0001">2Fe-2S</keyword>
<keyword evidence="4" id="KW-0408">Iron</keyword>
<gene>
    <name evidence="7" type="ORF">G3580_00395</name>
</gene>
<dbReference type="EMBL" id="CP048836">
    <property type="protein sequence ID" value="QID16216.1"/>
    <property type="molecule type" value="Genomic_DNA"/>
</dbReference>
<accession>A0A6C1AXZ0</accession>
<name>A0A6C1AXZ0_9RHOO</name>
<dbReference type="Gene3D" id="2.102.10.10">
    <property type="entry name" value="Rieske [2Fe-2S] iron-sulphur domain"/>
    <property type="match status" value="1"/>
</dbReference>
<dbReference type="Pfam" id="PF19112">
    <property type="entry name" value="VanA_C"/>
    <property type="match status" value="1"/>
</dbReference>
<keyword evidence="2" id="KW-0479">Metal-binding</keyword>
<sequence length="360" mass="40389">METKHKYLTNTWYVAALSTEVDGEALFKRTLLETPVLIYRKADGTPVAMRDRCPHRFVPLSMGTRDGDQVVCPYHGLTFDCSGKCTRNPHGNQAIPAAAKVRSYPLLERHGFIWIWMGDAPADESALPDFGTLDVGHENGIAHTYMKWPCYYELITDNVMDLSHVDHVHGEIITTRGQLSPMVPKLEEENGQVAVQWNWSQTPPMLIFNDFLPEPGVAARHFVRVTWSAPTNLQLTIGATQDDDAPLDYEHTVGQYDLHACTPEDADNTHYFFATRRNHIEEDAEFNKMKIEAMHNAFADEDGPILKAVHQTMETTDFFSLGPVLISSDLGPVRVRRLLAQMIEREQAAKTTAAGQPATA</sequence>
<dbReference type="Gene3D" id="3.90.380.10">
    <property type="entry name" value="Naphthalene 1,2-dioxygenase Alpha Subunit, Chain A, domain 1"/>
    <property type="match status" value="1"/>
</dbReference>
<dbReference type="AlphaFoldDB" id="A0A6C1AXZ0"/>
<dbReference type="InterPro" id="IPR036922">
    <property type="entry name" value="Rieske_2Fe-2S_sf"/>
</dbReference>
<dbReference type="SUPFAM" id="SSF50022">
    <property type="entry name" value="ISP domain"/>
    <property type="match status" value="1"/>
</dbReference>
<evidence type="ECO:0000259" key="6">
    <source>
        <dbReference type="PROSITE" id="PS51296"/>
    </source>
</evidence>
<dbReference type="InterPro" id="IPR050584">
    <property type="entry name" value="Cholesterol_7-desaturase"/>
</dbReference>
<dbReference type="KEGG" id="azq:G3580_00395"/>
<evidence type="ECO:0000313" key="8">
    <source>
        <dbReference type="Proteomes" id="UP000501991"/>
    </source>
</evidence>
<dbReference type="PROSITE" id="PS51296">
    <property type="entry name" value="RIESKE"/>
    <property type="match status" value="1"/>
</dbReference>
<dbReference type="PANTHER" id="PTHR21266">
    <property type="entry name" value="IRON-SULFUR DOMAIN CONTAINING PROTEIN"/>
    <property type="match status" value="1"/>
</dbReference>
<dbReference type="GO" id="GO:0046872">
    <property type="term" value="F:metal ion binding"/>
    <property type="evidence" value="ECO:0007669"/>
    <property type="project" value="UniProtKB-KW"/>
</dbReference>
<keyword evidence="8" id="KW-1185">Reference proteome</keyword>
<dbReference type="GO" id="GO:0051537">
    <property type="term" value="F:2 iron, 2 sulfur cluster binding"/>
    <property type="evidence" value="ECO:0007669"/>
    <property type="project" value="UniProtKB-KW"/>
</dbReference>
<proteinExistence type="predicted"/>
<keyword evidence="3" id="KW-0560">Oxidoreductase</keyword>
<dbReference type="GO" id="GO:0051213">
    <property type="term" value="F:dioxygenase activity"/>
    <property type="evidence" value="ECO:0007669"/>
    <property type="project" value="UniProtKB-KW"/>
</dbReference>
<evidence type="ECO:0000256" key="3">
    <source>
        <dbReference type="ARBA" id="ARBA00023002"/>
    </source>
</evidence>
<dbReference type="PANTHER" id="PTHR21266:SF60">
    <property type="entry name" value="3-KETOSTEROID-9-ALPHA-MONOOXYGENASE, OXYGENASE COMPONENT"/>
    <property type="match status" value="1"/>
</dbReference>